<dbReference type="EMBL" id="MW717326">
    <property type="protein sequence ID" value="UVB79132.1"/>
    <property type="molecule type" value="mRNA"/>
</dbReference>
<feature type="transmembrane region" description="Helical" evidence="10">
    <location>
        <begin position="31"/>
        <end position="55"/>
    </location>
</feature>
<dbReference type="PANTHER" id="PTHR21137">
    <property type="entry name" value="ODORANT RECEPTOR"/>
    <property type="match status" value="1"/>
</dbReference>
<evidence type="ECO:0000256" key="10">
    <source>
        <dbReference type="RuleBase" id="RU351113"/>
    </source>
</evidence>
<keyword evidence="2" id="KW-1003">Cell membrane</keyword>
<dbReference type="GO" id="GO:0005886">
    <property type="term" value="C:plasma membrane"/>
    <property type="evidence" value="ECO:0007669"/>
    <property type="project" value="UniProtKB-SubCell"/>
</dbReference>
<protein>
    <recommendedName>
        <fullName evidence="10">Odorant receptor</fullName>
    </recommendedName>
</protein>
<dbReference type="GO" id="GO:0007165">
    <property type="term" value="P:signal transduction"/>
    <property type="evidence" value="ECO:0007669"/>
    <property type="project" value="UniProtKB-KW"/>
</dbReference>
<name>A0A978W735_9NEOP</name>
<accession>A0A978W735</accession>
<evidence type="ECO:0000256" key="4">
    <source>
        <dbReference type="ARBA" id="ARBA00022692"/>
    </source>
</evidence>
<keyword evidence="6 10" id="KW-1133">Transmembrane helix</keyword>
<keyword evidence="5 10" id="KW-0552">Olfaction</keyword>
<comment type="caution">
    <text evidence="10">Lacks conserved residue(s) required for the propagation of feature annotation.</text>
</comment>
<dbReference type="GO" id="GO:0004984">
    <property type="term" value="F:olfactory receptor activity"/>
    <property type="evidence" value="ECO:0007669"/>
    <property type="project" value="InterPro"/>
</dbReference>
<feature type="transmembrane region" description="Helical" evidence="10">
    <location>
        <begin position="130"/>
        <end position="154"/>
    </location>
</feature>
<feature type="transmembrane region" description="Helical" evidence="10">
    <location>
        <begin position="265"/>
        <end position="287"/>
    </location>
</feature>
<evidence type="ECO:0000256" key="7">
    <source>
        <dbReference type="ARBA" id="ARBA00023136"/>
    </source>
</evidence>
<dbReference type="InterPro" id="IPR004117">
    <property type="entry name" value="7tm6_olfct_rcpt"/>
</dbReference>
<dbReference type="AlphaFoldDB" id="A0A978W735"/>
<evidence type="ECO:0000313" key="11">
    <source>
        <dbReference type="EMBL" id="UVB79132.1"/>
    </source>
</evidence>
<keyword evidence="3 10" id="KW-0716">Sensory transduction</keyword>
<evidence type="ECO:0000256" key="1">
    <source>
        <dbReference type="ARBA" id="ARBA00004651"/>
    </source>
</evidence>
<evidence type="ECO:0000256" key="2">
    <source>
        <dbReference type="ARBA" id="ARBA00022475"/>
    </source>
</evidence>
<comment type="subcellular location">
    <subcellularLocation>
        <location evidence="1 10">Cell membrane</location>
        <topology evidence="1 10">Multi-pass membrane protein</topology>
    </subcellularLocation>
</comment>
<feature type="transmembrane region" description="Helical" evidence="10">
    <location>
        <begin position="293"/>
        <end position="314"/>
    </location>
</feature>
<evidence type="ECO:0000256" key="3">
    <source>
        <dbReference type="ARBA" id="ARBA00022606"/>
    </source>
</evidence>
<evidence type="ECO:0000256" key="8">
    <source>
        <dbReference type="ARBA" id="ARBA00023170"/>
    </source>
</evidence>
<dbReference type="GO" id="GO:0005549">
    <property type="term" value="F:odorant binding"/>
    <property type="evidence" value="ECO:0007669"/>
    <property type="project" value="InterPro"/>
</dbReference>
<organism evidence="11">
    <name type="scientific">Heortia vitessoides</name>
    <dbReference type="NCBI Taxonomy" id="1557813"/>
    <lineage>
        <taxon>Eukaryota</taxon>
        <taxon>Metazoa</taxon>
        <taxon>Ecdysozoa</taxon>
        <taxon>Arthropoda</taxon>
        <taxon>Hexapoda</taxon>
        <taxon>Insecta</taxon>
        <taxon>Pterygota</taxon>
        <taxon>Neoptera</taxon>
        <taxon>Endopterygota</taxon>
        <taxon>Lepidoptera</taxon>
        <taxon>Glossata</taxon>
        <taxon>Ditrysia</taxon>
        <taxon>Pyraloidea</taxon>
        <taxon>Crambidae</taxon>
        <taxon>Heortia</taxon>
    </lineage>
</organism>
<evidence type="ECO:0000256" key="5">
    <source>
        <dbReference type="ARBA" id="ARBA00022725"/>
    </source>
</evidence>
<feature type="transmembrane region" description="Helical" evidence="10">
    <location>
        <begin position="185"/>
        <end position="203"/>
    </location>
</feature>
<evidence type="ECO:0000256" key="9">
    <source>
        <dbReference type="ARBA" id="ARBA00023224"/>
    </source>
</evidence>
<keyword evidence="9 10" id="KW-0807">Transducer</keyword>
<keyword evidence="8 10" id="KW-0675">Receptor</keyword>
<keyword evidence="4 10" id="KW-0812">Transmembrane</keyword>
<reference evidence="11" key="1">
    <citation type="journal article" date="2021" name="Zhi Wu Bao Hu">
        <title>Identification and Analysis of Chemosensory Gene of Yellow Leaf Borer.</title>
        <authorList>
            <person name="Li Z."/>
            <person name="Liu L."/>
            <person name="Yang B."/>
            <person name="Yan S."/>
            <person name="Wang G."/>
        </authorList>
    </citation>
    <scope>NUCLEOTIDE SEQUENCE</scope>
    <source>
        <strain evidence="11">ZC1996038</strain>
        <tissue evidence="11">Antennae and mouthparts</tissue>
    </source>
</reference>
<keyword evidence="7 10" id="KW-0472">Membrane</keyword>
<reference evidence="11" key="2">
    <citation type="submission" date="2021-03" db="EMBL/GenBank/DDBJ databases">
        <authorList>
            <person name="Li z."/>
        </authorList>
    </citation>
    <scope>NUCLEOTIDE SEQUENCE</scope>
    <source>
        <strain evidence="11">ZC1996038</strain>
        <tissue evidence="11">Antennae and mouthparts</tissue>
    </source>
</reference>
<comment type="similarity">
    <text evidence="10">Belongs to the insect chemoreceptor superfamily. Heteromeric odorant receptor channel (TC 1.A.69) family.</text>
</comment>
<proteinExistence type="evidence at transcript level"/>
<evidence type="ECO:0000256" key="6">
    <source>
        <dbReference type="ARBA" id="ARBA00022989"/>
    </source>
</evidence>
<dbReference type="PANTHER" id="PTHR21137:SF35">
    <property type="entry name" value="ODORANT RECEPTOR 19A-RELATED"/>
    <property type="match status" value="1"/>
</dbReference>
<dbReference type="Pfam" id="PF02949">
    <property type="entry name" value="7tm_6"/>
    <property type="match status" value="1"/>
</dbReference>
<sequence length="391" mass="45306">MKPFTTFDQTFKLSTFLMVIGLVYPNPKTNWIRLLLTLVLFAAFLPLGIIILLDVCRYFKQGDILEIVKHAAVAGPFFLGFAKMVLAYWSKDEWLFLINQINDDHANYNTLPEEYKKIVRDGIRKSKLMIRGWCLVLVIILLLYYGGSLLLTIYSQLFSSNPSKYMIYDINRPYMEPEARFESPFYEFITIYIMCMSVLYVINYSSYEIFMIPCINHAATKVLLFCVKIRSAMISRPEDLGRNIAEAVKFQCAFFNIIRKLDEAFGVYLGFIFLICAFQTCVCLYIISERNNTDVKFIGSIIGCMEIMFVPCYIGEKLQSLSQQSAIEIYNSAWENVQDPRVRKYVPLMIARAQDPVSIKGFSVFTFEMNLFVKTMKSAYSLYTLLKSQKH</sequence>